<comment type="caution">
    <text evidence="2">The sequence shown here is derived from an EMBL/GenBank/DDBJ whole genome shotgun (WGS) entry which is preliminary data.</text>
</comment>
<feature type="non-terminal residue" evidence="2">
    <location>
        <position position="169"/>
    </location>
</feature>
<dbReference type="EMBL" id="CAXITT010000887">
    <property type="protein sequence ID" value="CAL1546970.1"/>
    <property type="molecule type" value="Genomic_DNA"/>
</dbReference>
<protein>
    <submittedName>
        <fullName evidence="2">Uncharacterized protein</fullName>
    </submittedName>
</protein>
<organism evidence="2 3">
    <name type="scientific">Lymnaea stagnalis</name>
    <name type="common">Great pond snail</name>
    <name type="synonym">Helix stagnalis</name>
    <dbReference type="NCBI Taxonomy" id="6523"/>
    <lineage>
        <taxon>Eukaryota</taxon>
        <taxon>Metazoa</taxon>
        <taxon>Spiralia</taxon>
        <taxon>Lophotrochozoa</taxon>
        <taxon>Mollusca</taxon>
        <taxon>Gastropoda</taxon>
        <taxon>Heterobranchia</taxon>
        <taxon>Euthyneura</taxon>
        <taxon>Panpulmonata</taxon>
        <taxon>Hygrophila</taxon>
        <taxon>Lymnaeoidea</taxon>
        <taxon>Lymnaeidae</taxon>
        <taxon>Lymnaea</taxon>
    </lineage>
</organism>
<dbReference type="Proteomes" id="UP001497497">
    <property type="component" value="Unassembled WGS sequence"/>
</dbReference>
<evidence type="ECO:0000313" key="3">
    <source>
        <dbReference type="Proteomes" id="UP001497497"/>
    </source>
</evidence>
<accession>A0AAV2IKR6</accession>
<proteinExistence type="predicted"/>
<reference evidence="2 3" key="1">
    <citation type="submission" date="2024-04" db="EMBL/GenBank/DDBJ databases">
        <authorList>
            <consortium name="Genoscope - CEA"/>
            <person name="William W."/>
        </authorList>
    </citation>
    <scope>NUCLEOTIDE SEQUENCE [LARGE SCALE GENOMIC DNA]</scope>
</reference>
<evidence type="ECO:0000313" key="2">
    <source>
        <dbReference type="EMBL" id="CAL1546970.1"/>
    </source>
</evidence>
<sequence length="169" mass="18017">MLKTQLEAKPISLPPKISSDKSIGTFSSVPSGSSSISHLSASYSSNPLMQSHNLMLNPPLSVTAFSGSITNVSNSGSCSAAVLPTSSELSDECPSKKLCMKAPLNVRVRKVSRQGLQSVKDWVSGSLESTYKSDPCSRSSVESQSVNNRTSLPENKSSLYTPQSLLNKY</sequence>
<gene>
    <name evidence="2" type="ORF">GSLYS_00020347001</name>
</gene>
<name>A0AAV2IKR6_LYMST</name>
<evidence type="ECO:0000256" key="1">
    <source>
        <dbReference type="SAM" id="MobiDB-lite"/>
    </source>
</evidence>
<dbReference type="AlphaFoldDB" id="A0AAV2IKR6"/>
<keyword evidence="3" id="KW-1185">Reference proteome</keyword>
<feature type="region of interest" description="Disordered" evidence="1">
    <location>
        <begin position="128"/>
        <end position="169"/>
    </location>
</feature>